<keyword evidence="2" id="KW-0812">Transmembrane</keyword>
<feature type="compositionally biased region" description="Low complexity" evidence="1">
    <location>
        <begin position="216"/>
        <end position="230"/>
    </location>
</feature>
<dbReference type="RefSeq" id="WP_338549427.1">
    <property type="nucleotide sequence ID" value="NZ_CP146069.1"/>
</dbReference>
<protein>
    <submittedName>
        <fullName evidence="3">Uncharacterized protein</fullName>
    </submittedName>
</protein>
<sequence>MFKTTRKLSSAVHGRVLNAVEKSSAEFEPIALITEERKRAFCFGEALRAISMYVGEDIVSPPNNQLLILFEAAYRRMKTSRKDFSPQDFALYAMSSLLVQVKKEEEILRLRFGAARYLLNVKAQLTSDFRELASEAQALLKTAPADSSCLGALPGSKPHVFSSVRRKPIGADNHQIKPAQVLKETAIQQDTREDSGAYRRSATRHQRSQNRALNQSAAVTSSSSADTSSDFIHERRTPFEREKSSSSIIVAYVLFLSFVIGLMAILFSG</sequence>
<dbReference type="EMBL" id="CP146069">
    <property type="protein sequence ID" value="WWR46574.1"/>
    <property type="molecule type" value="Genomic_DNA"/>
</dbReference>
<evidence type="ECO:0000256" key="1">
    <source>
        <dbReference type="SAM" id="MobiDB-lite"/>
    </source>
</evidence>
<reference evidence="3 4" key="1">
    <citation type="submission" date="2023-10" db="EMBL/GenBank/DDBJ databases">
        <title>Roseovarius strain S88 nov., isolated from a marine algae.</title>
        <authorList>
            <person name="Lee M.W."/>
            <person name="Lee J.K."/>
            <person name="Kim J.M."/>
            <person name="Choi D.G."/>
            <person name="Baek J.H."/>
            <person name="Bayburt H."/>
            <person name="Jung J.J."/>
            <person name="Han D.M."/>
            <person name="Jeon C.O."/>
        </authorList>
    </citation>
    <scope>NUCLEOTIDE SEQUENCE [LARGE SCALE GENOMIC DNA]</scope>
    <source>
        <strain evidence="3 4">S88</strain>
    </source>
</reference>
<keyword evidence="2" id="KW-1133">Transmembrane helix</keyword>
<name>A0ABZ2HK50_9RHOB</name>
<keyword evidence="2" id="KW-0472">Membrane</keyword>
<evidence type="ECO:0000313" key="4">
    <source>
        <dbReference type="Proteomes" id="UP001364156"/>
    </source>
</evidence>
<organism evidence="3 4">
    <name type="scientific">Roseovarius phycicola</name>
    <dbReference type="NCBI Taxonomy" id="3080976"/>
    <lineage>
        <taxon>Bacteria</taxon>
        <taxon>Pseudomonadati</taxon>
        <taxon>Pseudomonadota</taxon>
        <taxon>Alphaproteobacteria</taxon>
        <taxon>Rhodobacterales</taxon>
        <taxon>Roseobacteraceae</taxon>
        <taxon>Roseovarius</taxon>
    </lineage>
</organism>
<feature type="transmembrane region" description="Helical" evidence="2">
    <location>
        <begin position="245"/>
        <end position="267"/>
    </location>
</feature>
<accession>A0ABZ2HK50</accession>
<gene>
    <name evidence="3" type="ORF">RZ517_17700</name>
</gene>
<evidence type="ECO:0000313" key="3">
    <source>
        <dbReference type="EMBL" id="WWR46574.1"/>
    </source>
</evidence>
<dbReference type="Proteomes" id="UP001364156">
    <property type="component" value="Chromosome"/>
</dbReference>
<evidence type="ECO:0000256" key="2">
    <source>
        <dbReference type="SAM" id="Phobius"/>
    </source>
</evidence>
<keyword evidence="4" id="KW-1185">Reference proteome</keyword>
<feature type="region of interest" description="Disordered" evidence="1">
    <location>
        <begin position="187"/>
        <end position="231"/>
    </location>
</feature>
<proteinExistence type="predicted"/>